<dbReference type="InterPro" id="IPR001638">
    <property type="entry name" value="Solute-binding_3/MltF_N"/>
</dbReference>
<feature type="domain" description="Solute-binding protein family 3/N-terminal" evidence="1">
    <location>
        <begin position="9"/>
        <end position="42"/>
    </location>
</feature>
<dbReference type="AlphaFoldDB" id="A0A5C9AU91"/>
<evidence type="ECO:0000313" key="3">
    <source>
        <dbReference type="Proteomes" id="UP000321461"/>
    </source>
</evidence>
<protein>
    <submittedName>
        <fullName evidence="2">Transporter substrate-binding domain-containing protein</fullName>
    </submittedName>
</protein>
<dbReference type="EMBL" id="VSBS01000015">
    <property type="protein sequence ID" value="TXT03585.1"/>
    <property type="molecule type" value="Genomic_DNA"/>
</dbReference>
<dbReference type="Gene3D" id="3.40.190.10">
    <property type="entry name" value="Periplasmic binding protein-like II"/>
    <property type="match status" value="1"/>
</dbReference>
<dbReference type="SUPFAM" id="SSF53850">
    <property type="entry name" value="Periplasmic binding protein-like II"/>
    <property type="match status" value="1"/>
</dbReference>
<evidence type="ECO:0000259" key="1">
    <source>
        <dbReference type="Pfam" id="PF00497"/>
    </source>
</evidence>
<gene>
    <name evidence="2" type="ORF">FWK02_01140</name>
</gene>
<feature type="non-terminal residue" evidence="2">
    <location>
        <position position="1"/>
    </location>
</feature>
<sequence>FGTGLGIAVRQGNTELQQKLNTALEKVKKDGTYETIYNKWFQK</sequence>
<reference evidence="2 3" key="1">
    <citation type="submission" date="2019-08" db="EMBL/GenBank/DDBJ databases">
        <title>Whole genome analysis of cultivated E. coli strains isolated from CD patients and healthy donors.</title>
        <authorList>
            <person name="Siniagina M.N."/>
            <person name="Markelova M.I."/>
            <person name="Laikov A.V."/>
            <person name="Boulygina E.A."/>
            <person name="Khusnutdinova D.R."/>
            <person name="Kharchenko A."/>
            <person name="Grigoryeva T.V."/>
        </authorList>
    </citation>
    <scope>NUCLEOTIDE SEQUENCE [LARGE SCALE GENOMIC DNA]</scope>
    <source>
        <strain evidence="2 3">3_77_5</strain>
    </source>
</reference>
<proteinExistence type="predicted"/>
<organism evidence="2 3">
    <name type="scientific">Escherichia coli</name>
    <dbReference type="NCBI Taxonomy" id="562"/>
    <lineage>
        <taxon>Bacteria</taxon>
        <taxon>Pseudomonadati</taxon>
        <taxon>Pseudomonadota</taxon>
        <taxon>Gammaproteobacteria</taxon>
        <taxon>Enterobacterales</taxon>
        <taxon>Enterobacteriaceae</taxon>
        <taxon>Escherichia</taxon>
    </lineage>
</organism>
<dbReference type="Proteomes" id="UP000321461">
    <property type="component" value="Unassembled WGS sequence"/>
</dbReference>
<accession>A0A5C9AU91</accession>
<evidence type="ECO:0000313" key="2">
    <source>
        <dbReference type="EMBL" id="TXT03585.1"/>
    </source>
</evidence>
<comment type="caution">
    <text evidence="2">The sequence shown here is derived from an EMBL/GenBank/DDBJ whole genome shotgun (WGS) entry which is preliminary data.</text>
</comment>
<dbReference type="Pfam" id="PF00497">
    <property type="entry name" value="SBP_bac_3"/>
    <property type="match status" value="1"/>
</dbReference>
<name>A0A5C9AU91_ECOLX</name>